<organism evidence="2 3">
    <name type="scientific">Polyplax serrata</name>
    <name type="common">Common mouse louse</name>
    <dbReference type="NCBI Taxonomy" id="468196"/>
    <lineage>
        <taxon>Eukaryota</taxon>
        <taxon>Metazoa</taxon>
        <taxon>Ecdysozoa</taxon>
        <taxon>Arthropoda</taxon>
        <taxon>Hexapoda</taxon>
        <taxon>Insecta</taxon>
        <taxon>Pterygota</taxon>
        <taxon>Neoptera</taxon>
        <taxon>Paraneoptera</taxon>
        <taxon>Psocodea</taxon>
        <taxon>Troctomorpha</taxon>
        <taxon>Phthiraptera</taxon>
        <taxon>Anoplura</taxon>
        <taxon>Polyplacidae</taxon>
        <taxon>Polyplax</taxon>
    </lineage>
</organism>
<name>A0ABR1ARC5_POLSC</name>
<comment type="caution">
    <text evidence="2">The sequence shown here is derived from an EMBL/GenBank/DDBJ whole genome shotgun (WGS) entry which is preliminary data.</text>
</comment>
<keyword evidence="3" id="KW-1185">Reference proteome</keyword>
<reference evidence="2 3" key="1">
    <citation type="submission" date="2023-09" db="EMBL/GenBank/DDBJ databases">
        <title>Genomes of two closely related lineages of the louse Polyplax serrata with different host specificities.</title>
        <authorList>
            <person name="Martinu J."/>
            <person name="Tarabai H."/>
            <person name="Stefka J."/>
            <person name="Hypsa V."/>
        </authorList>
    </citation>
    <scope>NUCLEOTIDE SEQUENCE [LARGE SCALE GENOMIC DNA]</scope>
    <source>
        <strain evidence="2">98ZLc_SE</strain>
    </source>
</reference>
<dbReference type="Proteomes" id="UP001359485">
    <property type="component" value="Unassembled WGS sequence"/>
</dbReference>
<proteinExistence type="predicted"/>
<feature type="region of interest" description="Disordered" evidence="1">
    <location>
        <begin position="41"/>
        <end position="73"/>
    </location>
</feature>
<accession>A0ABR1ARC5</accession>
<sequence>MDGEEESQPIGCKRHGSRDGEEKNSLHVQALMATFTSTTFEGKCRRQSTTPSPHRLVATRSSSPPSSSTSQFLPASSSLDFYAEKKLHGVRAIFFGIRFLQSRL</sequence>
<gene>
    <name evidence="2" type="ORF">RUM44_011292</name>
</gene>
<dbReference type="EMBL" id="JAWJWF010000046">
    <property type="protein sequence ID" value="KAK6624433.1"/>
    <property type="molecule type" value="Genomic_DNA"/>
</dbReference>
<feature type="compositionally biased region" description="Low complexity" evidence="1">
    <location>
        <begin position="61"/>
        <end position="70"/>
    </location>
</feature>
<evidence type="ECO:0000313" key="2">
    <source>
        <dbReference type="EMBL" id="KAK6624433.1"/>
    </source>
</evidence>
<feature type="region of interest" description="Disordered" evidence="1">
    <location>
        <begin position="1"/>
        <end position="24"/>
    </location>
</feature>
<protein>
    <submittedName>
        <fullName evidence="2">Uncharacterized protein</fullName>
    </submittedName>
</protein>
<evidence type="ECO:0000256" key="1">
    <source>
        <dbReference type="SAM" id="MobiDB-lite"/>
    </source>
</evidence>
<evidence type="ECO:0000313" key="3">
    <source>
        <dbReference type="Proteomes" id="UP001359485"/>
    </source>
</evidence>